<feature type="region of interest" description="Disordered" evidence="1">
    <location>
        <begin position="1"/>
        <end position="61"/>
    </location>
</feature>
<evidence type="ECO:0000313" key="3">
    <source>
        <dbReference type="Proteomes" id="UP000499080"/>
    </source>
</evidence>
<feature type="region of interest" description="Disordered" evidence="1">
    <location>
        <begin position="144"/>
        <end position="184"/>
    </location>
</feature>
<sequence length="184" mass="20630">MHLQETDEIIEVEDVFEDGATPSEQMEREETQMGQDTITSTPASSSPKSKKRARGKEDYTSTVMKNALNILQTAAKKLEKEPSEPSEIDSFFTYVASKVKNYSPEAQKRIQHAVFDILMQADRGMFDSHIPSIYSQPYFSQPHQALFHPANPSQSRQSFSTNSAEQSPAASVASESFEDFVPRT</sequence>
<comment type="caution">
    <text evidence="2">The sequence shown here is derived from an EMBL/GenBank/DDBJ whole genome shotgun (WGS) entry which is preliminary data.</text>
</comment>
<dbReference type="Proteomes" id="UP000499080">
    <property type="component" value="Unassembled WGS sequence"/>
</dbReference>
<protein>
    <recommendedName>
        <fullName evidence="4">BESS domain-containing protein</fullName>
    </recommendedName>
</protein>
<feature type="compositionally biased region" description="Polar residues" evidence="1">
    <location>
        <begin position="151"/>
        <end position="169"/>
    </location>
</feature>
<feature type="compositionally biased region" description="Acidic residues" evidence="1">
    <location>
        <begin position="1"/>
        <end position="17"/>
    </location>
</feature>
<dbReference type="AlphaFoldDB" id="A0A4Y2S9R0"/>
<proteinExistence type="predicted"/>
<dbReference type="OrthoDB" id="10051975at2759"/>
<name>A0A4Y2S9R0_ARAVE</name>
<dbReference type="EMBL" id="BGPR01020500">
    <property type="protein sequence ID" value="GBN84797.1"/>
    <property type="molecule type" value="Genomic_DNA"/>
</dbReference>
<evidence type="ECO:0008006" key="4">
    <source>
        <dbReference type="Google" id="ProtNLM"/>
    </source>
</evidence>
<evidence type="ECO:0000313" key="2">
    <source>
        <dbReference type="EMBL" id="GBN84797.1"/>
    </source>
</evidence>
<accession>A0A4Y2S9R0</accession>
<keyword evidence="3" id="KW-1185">Reference proteome</keyword>
<evidence type="ECO:0000256" key="1">
    <source>
        <dbReference type="SAM" id="MobiDB-lite"/>
    </source>
</evidence>
<gene>
    <name evidence="2" type="ORF">AVEN_212125_1</name>
</gene>
<organism evidence="2 3">
    <name type="scientific">Araneus ventricosus</name>
    <name type="common">Orbweaver spider</name>
    <name type="synonym">Epeira ventricosa</name>
    <dbReference type="NCBI Taxonomy" id="182803"/>
    <lineage>
        <taxon>Eukaryota</taxon>
        <taxon>Metazoa</taxon>
        <taxon>Ecdysozoa</taxon>
        <taxon>Arthropoda</taxon>
        <taxon>Chelicerata</taxon>
        <taxon>Arachnida</taxon>
        <taxon>Araneae</taxon>
        <taxon>Araneomorphae</taxon>
        <taxon>Entelegynae</taxon>
        <taxon>Araneoidea</taxon>
        <taxon>Araneidae</taxon>
        <taxon>Araneus</taxon>
    </lineage>
</organism>
<reference evidence="2 3" key="1">
    <citation type="journal article" date="2019" name="Sci. Rep.">
        <title>Orb-weaving spider Araneus ventricosus genome elucidates the spidroin gene catalogue.</title>
        <authorList>
            <person name="Kono N."/>
            <person name="Nakamura H."/>
            <person name="Ohtoshi R."/>
            <person name="Moran D.A.P."/>
            <person name="Shinohara A."/>
            <person name="Yoshida Y."/>
            <person name="Fujiwara M."/>
            <person name="Mori M."/>
            <person name="Tomita M."/>
            <person name="Arakawa K."/>
        </authorList>
    </citation>
    <scope>NUCLEOTIDE SEQUENCE [LARGE SCALE GENOMIC DNA]</scope>
</reference>